<dbReference type="GO" id="GO:0004806">
    <property type="term" value="F:triacylglycerol lipase activity"/>
    <property type="evidence" value="ECO:0007669"/>
    <property type="project" value="UniProtKB-EC"/>
</dbReference>
<evidence type="ECO:0000313" key="5">
    <source>
        <dbReference type="Proteomes" id="UP000554965"/>
    </source>
</evidence>
<sequence length="390" mass="39792">MSYVVALPEMLSGAASDVASIGSQVATANQGVADATTGVLAAAEDEVSAAIAALFSAHGQGYQALSAQAAAFHERFVQALSGAGGAYAAAEAANAAPLAAFEQALLGVQQRIQQIPTTLSAGFESLFSVQGSPLLQLLASDVPPLSWVLGNSPPPLLNLLLGETVQYTTSNGMSVVQITPAHPTGEYVVAIHGGAFIFPPSIFHWINYSVTAHQTGATFEVPIYPLLQQGGTAGTVVPAMAGLISSQIAQHGASNVSVIGDSAGGNLALAAAQYMVSQGDPVPASVVLLSPWLDVGTGGIGKVWAGGLAVTNPMVSPLYGSLTGLPPTYVYSGSLDPLARQAAVLQQAAVAQGAPFRFVLNNFGIHDWVLLTPEGLLYWPQIDQQLGIAA</sequence>
<name>A0A7Z7II93_9MYCO</name>
<comment type="caution">
    <text evidence="4">The sequence shown here is derived from an EMBL/GenBank/DDBJ whole genome shotgun (WGS) entry which is preliminary data.</text>
</comment>
<keyword evidence="5" id="KW-1185">Reference proteome</keyword>
<evidence type="ECO:0000256" key="1">
    <source>
        <dbReference type="ARBA" id="ARBA00022801"/>
    </source>
</evidence>
<organism evidence="4 5">
    <name type="scientific">Mycobacterium simulans</name>
    <dbReference type="NCBI Taxonomy" id="627089"/>
    <lineage>
        <taxon>Bacteria</taxon>
        <taxon>Bacillati</taxon>
        <taxon>Actinomycetota</taxon>
        <taxon>Actinomycetes</taxon>
        <taxon>Mycobacteriales</taxon>
        <taxon>Mycobacteriaceae</taxon>
        <taxon>Mycobacterium</taxon>
    </lineage>
</organism>
<dbReference type="InterPro" id="IPR013094">
    <property type="entry name" value="AB_hydrolase_3"/>
</dbReference>
<dbReference type="FunFam" id="1.10.287.850:FF:000001">
    <property type="entry name" value="PE_PGRS39"/>
    <property type="match status" value="1"/>
</dbReference>
<keyword evidence="1 4" id="KW-0378">Hydrolase</keyword>
<reference evidence="4 5" key="1">
    <citation type="submission" date="2017-10" db="EMBL/GenBank/DDBJ databases">
        <authorList>
            <consortium name="Urmite Genomes"/>
        </authorList>
    </citation>
    <scope>NUCLEOTIDE SEQUENCE [LARGE SCALE GENOMIC DNA]</scope>
    <source>
        <strain evidence="4 5">FB-527</strain>
    </source>
</reference>
<proteinExistence type="predicted"/>
<dbReference type="EMBL" id="OCTY01000002">
    <property type="protein sequence ID" value="SOJ53976.1"/>
    <property type="molecule type" value="Genomic_DNA"/>
</dbReference>
<protein>
    <submittedName>
        <fullName evidence="4">Triacylglycerol lipase</fullName>
        <ecNumber evidence="4">3.1.1.3</ecNumber>
    </submittedName>
</protein>
<dbReference type="RefSeq" id="WP_186242106.1">
    <property type="nucleotide sequence ID" value="NZ_OCTY01000002.1"/>
</dbReference>
<evidence type="ECO:0000313" key="4">
    <source>
        <dbReference type="EMBL" id="SOJ53976.1"/>
    </source>
</evidence>
<feature type="domain" description="PE" evidence="2">
    <location>
        <begin position="4"/>
        <end position="94"/>
    </location>
</feature>
<dbReference type="SUPFAM" id="SSF53474">
    <property type="entry name" value="alpha/beta-Hydrolases"/>
    <property type="match status" value="1"/>
</dbReference>
<dbReference type="SUPFAM" id="SSF140459">
    <property type="entry name" value="PE/PPE dimer-like"/>
    <property type="match status" value="1"/>
</dbReference>
<dbReference type="Proteomes" id="UP000554965">
    <property type="component" value="Unassembled WGS sequence"/>
</dbReference>
<evidence type="ECO:0000259" key="2">
    <source>
        <dbReference type="Pfam" id="PF00934"/>
    </source>
</evidence>
<dbReference type="InterPro" id="IPR050300">
    <property type="entry name" value="GDXG_lipolytic_enzyme"/>
</dbReference>
<dbReference type="AlphaFoldDB" id="A0A7Z7II93"/>
<dbReference type="InterPro" id="IPR029058">
    <property type="entry name" value="AB_hydrolase_fold"/>
</dbReference>
<dbReference type="Pfam" id="PF00934">
    <property type="entry name" value="PE"/>
    <property type="match status" value="1"/>
</dbReference>
<dbReference type="InterPro" id="IPR038332">
    <property type="entry name" value="PPE_sf"/>
</dbReference>
<dbReference type="Gene3D" id="3.40.50.1820">
    <property type="entry name" value="alpha/beta hydrolase"/>
    <property type="match status" value="1"/>
</dbReference>
<dbReference type="EC" id="3.1.1.3" evidence="4"/>
<accession>A0A7Z7II93</accession>
<feature type="domain" description="Alpha/beta hydrolase fold-3" evidence="3">
    <location>
        <begin position="188"/>
        <end position="369"/>
    </location>
</feature>
<dbReference type="PANTHER" id="PTHR48081">
    <property type="entry name" value="AB HYDROLASE SUPERFAMILY PROTEIN C4A8.06C"/>
    <property type="match status" value="1"/>
</dbReference>
<dbReference type="InterPro" id="IPR000084">
    <property type="entry name" value="PE-PGRS_N"/>
</dbReference>
<dbReference type="Gene3D" id="1.10.287.850">
    <property type="entry name" value="HP0062-like domain"/>
    <property type="match status" value="1"/>
</dbReference>
<gene>
    <name evidence="4" type="primary">lipY_4</name>
    <name evidence="4" type="ORF">MSIMFB_01475</name>
</gene>
<evidence type="ECO:0000259" key="3">
    <source>
        <dbReference type="Pfam" id="PF07859"/>
    </source>
</evidence>
<dbReference type="PANTHER" id="PTHR48081:SF8">
    <property type="entry name" value="ALPHA_BETA HYDROLASE FOLD-3 DOMAIN-CONTAINING PROTEIN-RELATED"/>
    <property type="match status" value="1"/>
</dbReference>
<dbReference type="Pfam" id="PF07859">
    <property type="entry name" value="Abhydrolase_3"/>
    <property type="match status" value="1"/>
</dbReference>